<organism evidence="7 8">
    <name type="scientific">Denticeps clupeoides</name>
    <name type="common">denticle herring</name>
    <dbReference type="NCBI Taxonomy" id="299321"/>
    <lineage>
        <taxon>Eukaryota</taxon>
        <taxon>Metazoa</taxon>
        <taxon>Chordata</taxon>
        <taxon>Craniata</taxon>
        <taxon>Vertebrata</taxon>
        <taxon>Euteleostomi</taxon>
        <taxon>Actinopterygii</taxon>
        <taxon>Neopterygii</taxon>
        <taxon>Teleostei</taxon>
        <taxon>Clupei</taxon>
        <taxon>Clupeiformes</taxon>
        <taxon>Denticipitoidei</taxon>
        <taxon>Denticipitidae</taxon>
        <taxon>Denticeps</taxon>
    </lineage>
</organism>
<dbReference type="Proteomes" id="UP000694580">
    <property type="component" value="Chromosome 11"/>
</dbReference>
<evidence type="ECO:0000313" key="7">
    <source>
        <dbReference type="Ensembl" id="ENSDCDP00010043651.1"/>
    </source>
</evidence>
<dbReference type="PROSITE" id="PS50003">
    <property type="entry name" value="PH_DOMAIN"/>
    <property type="match status" value="2"/>
</dbReference>
<accession>A0AAY4DH94</accession>
<comment type="subcellular location">
    <subcellularLocation>
        <location evidence="1">Cytoplasm</location>
    </subcellularLocation>
</comment>
<keyword evidence="2" id="KW-0963">Cytoplasm</keyword>
<dbReference type="PANTHER" id="PTHR14338:SF9">
    <property type="entry name" value="ACTIN FILAMENT-ASSOCIATED PROTEIN 1-LIKE 2"/>
    <property type="match status" value="1"/>
</dbReference>
<feature type="compositionally biased region" description="Polar residues" evidence="5">
    <location>
        <begin position="295"/>
        <end position="307"/>
    </location>
</feature>
<dbReference type="InterPro" id="IPR001849">
    <property type="entry name" value="PH_domain"/>
</dbReference>
<feature type="region of interest" description="Disordered" evidence="5">
    <location>
        <begin position="127"/>
        <end position="149"/>
    </location>
</feature>
<dbReference type="GO" id="GO:0017124">
    <property type="term" value="F:SH3 domain binding"/>
    <property type="evidence" value="ECO:0007669"/>
    <property type="project" value="TreeGrafter"/>
</dbReference>
<keyword evidence="3" id="KW-0677">Repeat</keyword>
<sequence>MDRQRVLTRLILDLRGFLLVLDSENLSYIAQAQKKSISELLSRLQDRESSVEDAEYMIMNCPSGAPGADLRENEDADLLQSGAKVESFEDFLSCMDLVEGIVSPVVPALPPVGVEEDEEDCYEEAEPFVPASQSTEKLDSDSSHYESYGEDEEGDLVKDRAHYIQWSSSQPCLRHTPESRITAYLWRKKWLGQWTRQLFIIRHNLLLCYKCAKDLRPLLELDLRACQLVYRSKANNKMQHELKVVTWSDSITMGFQSCQQAEEWRKAIEEVSGLSYTEPDSHSSFVPKSERQDSCRSSSDLFSHSDEQLCSPSTEERKNKAGFLDVMMNCQWQSLWCQVEDGVLQMFREEGCADAPQYSVQLQGCDVQSAPDSASCHRICLLQHGNQVAVLEASSPDDKEDWMQLLLDGSHQHQSTDLYKLSGLNIRQFPTANMYMDDPFQQLRPVQAQPIYCNSSMLENMFQKSHGIENGDLTSYSNTEIFRSHRQREHELERGVQKLNLTGKRHIPFRAGSEVNLITAGKQSKRTSFRQSLSFCTERAQGSFLSPLLRRTASAKNSLKRGHSFLFIQNGNVFQRRKEWEAKATV</sequence>
<evidence type="ECO:0000256" key="4">
    <source>
        <dbReference type="ARBA" id="ARBA00023054"/>
    </source>
</evidence>
<gene>
    <name evidence="7" type="primary">si:dkey-220o5.5</name>
</gene>
<reference evidence="7" key="2">
    <citation type="submission" date="2025-08" db="UniProtKB">
        <authorList>
            <consortium name="Ensembl"/>
        </authorList>
    </citation>
    <scope>IDENTIFICATION</scope>
</reference>
<dbReference type="InterPro" id="IPR030113">
    <property type="entry name" value="AFAP"/>
</dbReference>
<dbReference type="Pfam" id="PF00169">
    <property type="entry name" value="PH"/>
    <property type="match status" value="2"/>
</dbReference>
<feature type="domain" description="PH" evidence="6">
    <location>
        <begin position="317"/>
        <end position="411"/>
    </location>
</feature>
<dbReference type="AlphaFoldDB" id="A0AAY4DH94"/>
<dbReference type="GeneTree" id="ENSGT00950000183067"/>
<evidence type="ECO:0000313" key="8">
    <source>
        <dbReference type="Proteomes" id="UP000694580"/>
    </source>
</evidence>
<dbReference type="Ensembl" id="ENSDCDT00010053717.1">
    <property type="protein sequence ID" value="ENSDCDP00010043651.1"/>
    <property type="gene ID" value="ENSDCDG00010027184.1"/>
</dbReference>
<evidence type="ECO:0000256" key="2">
    <source>
        <dbReference type="ARBA" id="ARBA00022490"/>
    </source>
</evidence>
<keyword evidence="8" id="KW-1185">Reference proteome</keyword>
<keyword evidence="4" id="KW-0175">Coiled coil</keyword>
<dbReference type="InterPro" id="IPR011993">
    <property type="entry name" value="PH-like_dom_sf"/>
</dbReference>
<protein>
    <recommendedName>
        <fullName evidence="6">PH domain-containing protein</fullName>
    </recommendedName>
</protein>
<name>A0AAY4DH94_9TELE</name>
<dbReference type="SMART" id="SM00233">
    <property type="entry name" value="PH"/>
    <property type="match status" value="2"/>
</dbReference>
<evidence type="ECO:0000256" key="1">
    <source>
        <dbReference type="ARBA" id="ARBA00004496"/>
    </source>
</evidence>
<feature type="domain" description="PH" evidence="6">
    <location>
        <begin position="178"/>
        <end position="273"/>
    </location>
</feature>
<reference evidence="7" key="3">
    <citation type="submission" date="2025-09" db="UniProtKB">
        <authorList>
            <consortium name="Ensembl"/>
        </authorList>
    </citation>
    <scope>IDENTIFICATION</scope>
</reference>
<evidence type="ECO:0000256" key="3">
    <source>
        <dbReference type="ARBA" id="ARBA00022737"/>
    </source>
</evidence>
<reference evidence="7 8" key="1">
    <citation type="submission" date="2020-06" db="EMBL/GenBank/DDBJ databases">
        <authorList>
            <consortium name="Wellcome Sanger Institute Data Sharing"/>
        </authorList>
    </citation>
    <scope>NUCLEOTIDE SEQUENCE [LARGE SCALE GENOMIC DNA]</scope>
</reference>
<evidence type="ECO:0000259" key="6">
    <source>
        <dbReference type="PROSITE" id="PS50003"/>
    </source>
</evidence>
<dbReference type="GO" id="GO:0005829">
    <property type="term" value="C:cytosol"/>
    <property type="evidence" value="ECO:0007669"/>
    <property type="project" value="TreeGrafter"/>
</dbReference>
<dbReference type="Gene3D" id="2.30.29.30">
    <property type="entry name" value="Pleckstrin-homology domain (PH domain)/Phosphotyrosine-binding domain (PTB)"/>
    <property type="match status" value="2"/>
</dbReference>
<feature type="region of interest" description="Disordered" evidence="5">
    <location>
        <begin position="275"/>
        <end position="307"/>
    </location>
</feature>
<dbReference type="SUPFAM" id="SSF50729">
    <property type="entry name" value="PH domain-like"/>
    <property type="match status" value="2"/>
</dbReference>
<proteinExistence type="predicted"/>
<evidence type="ECO:0000256" key="5">
    <source>
        <dbReference type="SAM" id="MobiDB-lite"/>
    </source>
</evidence>
<dbReference type="PANTHER" id="PTHR14338">
    <property type="entry name" value="ACTIN FILAMENT-ASSOCIATED PROTEIN 1 FAMILY MEMBER"/>
    <property type="match status" value="1"/>
</dbReference>